<evidence type="ECO:0000256" key="3">
    <source>
        <dbReference type="ARBA" id="ARBA00022801"/>
    </source>
</evidence>
<dbReference type="PANTHER" id="PTHR42693:SF33">
    <property type="entry name" value="ARYLSULFATASE"/>
    <property type="match status" value="1"/>
</dbReference>
<proteinExistence type="inferred from homology"/>
<gene>
    <name evidence="6" type="primary">atsA_6</name>
    <name evidence="6" type="ORF">OJF2_25310</name>
</gene>
<dbReference type="PANTHER" id="PTHR42693">
    <property type="entry name" value="ARYLSULFATASE FAMILY MEMBER"/>
    <property type="match status" value="1"/>
</dbReference>
<dbReference type="RefSeq" id="WP_148593983.1">
    <property type="nucleotide sequence ID" value="NZ_CP042997.1"/>
</dbReference>
<evidence type="ECO:0000256" key="1">
    <source>
        <dbReference type="ARBA" id="ARBA00008779"/>
    </source>
</evidence>
<dbReference type="Gene3D" id="3.30.1120.10">
    <property type="match status" value="1"/>
</dbReference>
<organism evidence="6 7">
    <name type="scientific">Aquisphaera giovannonii</name>
    <dbReference type="NCBI Taxonomy" id="406548"/>
    <lineage>
        <taxon>Bacteria</taxon>
        <taxon>Pseudomonadati</taxon>
        <taxon>Planctomycetota</taxon>
        <taxon>Planctomycetia</taxon>
        <taxon>Isosphaerales</taxon>
        <taxon>Isosphaeraceae</taxon>
        <taxon>Aquisphaera</taxon>
    </lineage>
</organism>
<evidence type="ECO:0000259" key="5">
    <source>
        <dbReference type="Pfam" id="PF00884"/>
    </source>
</evidence>
<dbReference type="GO" id="GO:0046872">
    <property type="term" value="F:metal ion binding"/>
    <property type="evidence" value="ECO:0007669"/>
    <property type="project" value="UniProtKB-KW"/>
</dbReference>
<keyword evidence="2" id="KW-0479">Metal-binding</keyword>
<dbReference type="GO" id="GO:0004065">
    <property type="term" value="F:arylsulfatase activity"/>
    <property type="evidence" value="ECO:0007669"/>
    <property type="project" value="UniProtKB-EC"/>
</dbReference>
<dbReference type="Proteomes" id="UP000324233">
    <property type="component" value="Chromosome"/>
</dbReference>
<name>A0A5B9W0C1_9BACT</name>
<evidence type="ECO:0000313" key="6">
    <source>
        <dbReference type="EMBL" id="QEH33998.1"/>
    </source>
</evidence>
<dbReference type="EC" id="3.1.6.1" evidence="6"/>
<dbReference type="InterPro" id="IPR000917">
    <property type="entry name" value="Sulfatase_N"/>
</dbReference>
<keyword evidence="3 6" id="KW-0378">Hydrolase</keyword>
<evidence type="ECO:0000256" key="2">
    <source>
        <dbReference type="ARBA" id="ARBA00022723"/>
    </source>
</evidence>
<dbReference type="PROSITE" id="PS00149">
    <property type="entry name" value="SULFATASE_2"/>
    <property type="match status" value="1"/>
</dbReference>
<dbReference type="PROSITE" id="PS00523">
    <property type="entry name" value="SULFATASE_1"/>
    <property type="match status" value="1"/>
</dbReference>
<dbReference type="Pfam" id="PF00884">
    <property type="entry name" value="Sulfatase"/>
    <property type="match status" value="1"/>
</dbReference>
<dbReference type="AlphaFoldDB" id="A0A5B9W0C1"/>
<protein>
    <submittedName>
        <fullName evidence="6">Arylsulfatase</fullName>
        <ecNumber evidence="6">3.1.6.1</ecNumber>
    </submittedName>
</protein>
<sequence length="447" mass="48807">MLVTALALALSMAAPEPQPRPNIVIILADDMGYSDLSCYGGRLVQTPQLDRMAREGIRFTRAYVAAPICSPSRCGLLTGQHPGRWRITSYLQKMAGNRACGQADYLDERAPSLPRALKAAGYATAHVGKWHLGGGRDVVDPPKFFAYGYDLGLGTWESPEPAPDLTARDWIWSAADKVKRWERTGWMVDQAIDFLKAYRDKPCFVNLWLDDPHTPWVPTEADQQARPGGRAEGKANTPSRLKGVLANLDRQVGRLLDFLRAGGNGRPTIVLFLSDNGPMPPFGDTRTGGLRGSKLSLYEGGIRVPLITWSPGLVPEGRVDSTTVISTLDFFPSLCRIAAAPLPEGYRPDGEDVSAALLNTPRARTGPLFWEYGRNPTSFDYPVGKNRSPNLAVLDGTRKLLVNDDGTGAELYEISSDPAESRDLSAVEPQTAVRLKAAALAWRRALP</sequence>
<dbReference type="EMBL" id="CP042997">
    <property type="protein sequence ID" value="QEH33998.1"/>
    <property type="molecule type" value="Genomic_DNA"/>
</dbReference>
<evidence type="ECO:0000256" key="4">
    <source>
        <dbReference type="ARBA" id="ARBA00022837"/>
    </source>
</evidence>
<keyword evidence="7" id="KW-1185">Reference proteome</keyword>
<dbReference type="OrthoDB" id="9783154at2"/>
<dbReference type="InterPro" id="IPR050738">
    <property type="entry name" value="Sulfatase"/>
</dbReference>
<accession>A0A5B9W0C1</accession>
<comment type="similarity">
    <text evidence="1">Belongs to the sulfatase family.</text>
</comment>
<keyword evidence="4" id="KW-0106">Calcium</keyword>
<dbReference type="SUPFAM" id="SSF53649">
    <property type="entry name" value="Alkaline phosphatase-like"/>
    <property type="match status" value="1"/>
</dbReference>
<dbReference type="InterPro" id="IPR024607">
    <property type="entry name" value="Sulfatase_CS"/>
</dbReference>
<dbReference type="InterPro" id="IPR017850">
    <property type="entry name" value="Alkaline_phosphatase_core_sf"/>
</dbReference>
<evidence type="ECO:0000313" key="7">
    <source>
        <dbReference type="Proteomes" id="UP000324233"/>
    </source>
</evidence>
<dbReference type="KEGG" id="agv:OJF2_25310"/>
<reference evidence="6 7" key="1">
    <citation type="submission" date="2019-08" db="EMBL/GenBank/DDBJ databases">
        <title>Deep-cultivation of Planctomycetes and their phenomic and genomic characterization uncovers novel biology.</title>
        <authorList>
            <person name="Wiegand S."/>
            <person name="Jogler M."/>
            <person name="Boedeker C."/>
            <person name="Pinto D."/>
            <person name="Vollmers J."/>
            <person name="Rivas-Marin E."/>
            <person name="Kohn T."/>
            <person name="Peeters S.H."/>
            <person name="Heuer A."/>
            <person name="Rast P."/>
            <person name="Oberbeckmann S."/>
            <person name="Bunk B."/>
            <person name="Jeske O."/>
            <person name="Meyerdierks A."/>
            <person name="Storesund J.E."/>
            <person name="Kallscheuer N."/>
            <person name="Luecker S."/>
            <person name="Lage O.M."/>
            <person name="Pohl T."/>
            <person name="Merkel B.J."/>
            <person name="Hornburger P."/>
            <person name="Mueller R.-W."/>
            <person name="Bruemmer F."/>
            <person name="Labrenz M."/>
            <person name="Spormann A.M."/>
            <person name="Op den Camp H."/>
            <person name="Overmann J."/>
            <person name="Amann R."/>
            <person name="Jetten M.S.M."/>
            <person name="Mascher T."/>
            <person name="Medema M.H."/>
            <person name="Devos D.P."/>
            <person name="Kaster A.-K."/>
            <person name="Ovreas L."/>
            <person name="Rohde M."/>
            <person name="Galperin M.Y."/>
            <person name="Jogler C."/>
        </authorList>
    </citation>
    <scope>NUCLEOTIDE SEQUENCE [LARGE SCALE GENOMIC DNA]</scope>
    <source>
        <strain evidence="6 7">OJF2</strain>
    </source>
</reference>
<dbReference type="Gene3D" id="3.40.720.10">
    <property type="entry name" value="Alkaline Phosphatase, subunit A"/>
    <property type="match status" value="1"/>
</dbReference>
<feature type="domain" description="Sulfatase N-terminal" evidence="5">
    <location>
        <begin position="21"/>
        <end position="337"/>
    </location>
</feature>